<feature type="compositionally biased region" description="Acidic residues" evidence="6">
    <location>
        <begin position="236"/>
        <end position="248"/>
    </location>
</feature>
<dbReference type="InterPro" id="IPR019437">
    <property type="entry name" value="TPP1/Est3"/>
</dbReference>
<feature type="region of interest" description="Disordered" evidence="6">
    <location>
        <begin position="858"/>
        <end position="891"/>
    </location>
</feature>
<feature type="region of interest" description="Disordered" evidence="6">
    <location>
        <begin position="412"/>
        <end position="619"/>
    </location>
</feature>
<accession>A0A2T6ZGU8</accession>
<feature type="compositionally biased region" description="Basic and acidic residues" evidence="6">
    <location>
        <begin position="686"/>
        <end position="704"/>
    </location>
</feature>
<proteinExistence type="predicted"/>
<feature type="compositionally biased region" description="Basic and acidic residues" evidence="6">
    <location>
        <begin position="1158"/>
        <end position="1169"/>
    </location>
</feature>
<dbReference type="GO" id="GO:0000781">
    <property type="term" value="C:chromosome, telomeric region"/>
    <property type="evidence" value="ECO:0007669"/>
    <property type="project" value="UniProtKB-SubCell"/>
</dbReference>
<gene>
    <name evidence="8" type="ORF">B9Z19DRAFT_1092026</name>
</gene>
<protein>
    <recommendedName>
        <fullName evidence="7">Shelterin complex subunit TPP1/Est3 domain-containing protein</fullName>
    </recommendedName>
</protein>
<feature type="region of interest" description="Disordered" evidence="6">
    <location>
        <begin position="645"/>
        <end position="843"/>
    </location>
</feature>
<feature type="region of interest" description="Disordered" evidence="6">
    <location>
        <begin position="1158"/>
        <end position="1188"/>
    </location>
</feature>
<dbReference type="Proteomes" id="UP000244722">
    <property type="component" value="Unassembled WGS sequence"/>
</dbReference>
<feature type="region of interest" description="Disordered" evidence="6">
    <location>
        <begin position="992"/>
        <end position="1048"/>
    </location>
</feature>
<evidence type="ECO:0000256" key="1">
    <source>
        <dbReference type="ARBA" id="ARBA00004123"/>
    </source>
</evidence>
<sequence length="1222" mass="133466">MSDLLRSAWLAGSVCKSLTGWRTKKGSAQPPQEYSISPEGDLLLRGTKEGVLQLTKFLTYENPLTAQLSDKYFHINCEFTPTCRSRFEAEHGKDLLKIKGALIQLLEYEIRFVGSDGALSEKGITFGGQLATKGARTSGTRKSLTGSSKHNPPRIPIPVFVVQKFVLLACEGERTWGTPKTITANAKLEALLAELPRRKISVGGGNGDRDKESRQLAQQGPGTATTTGRREVAGDQGDEDDDDEDEDSQPFATQAPNKFSYFDDLDFETQSQFRAGAPAGSGPSDSLPSSLRVPQKNSRPLKRKEVSFEVPLEKSAIQPKVQRVAKLQKNHNSDTFGHKSTNDSLMLHSGWQGMVEVTEEDSTVPEDQEMELQQETAWYPPQTNAGNPRNSAYDIRKERFILEKHRPGSIYFGKHTARKTCLTQQKSSPDLAESEDAESGVSWPSSPEYQDSGFVGRRLTGTPPHSSMTSPVRSLGPSAGQAPKGRSSGSALKIPVGSGDSSILPKNGGSQQLTSDKKSSKRGKTSGTSLASSKRGSPSFRGGLSKRVTRGANGISKRVLPDPTNSVFKRPRKRPNLKKPSYDSADDFEDLEEVDYSDQSSGSRAREFSVEPPVPVIDPYGRTRVAKYGILGAQQVEIWDRNRKLAKKPDTSSGPVDEDDSFSDTSFPDPDILEDLGIFKSNGENGTKHGFSEFVDNHPHEGDPHSTSCDVPPSLEPNPMESLLLSNHDGDTVGGKPAGRSFGGGSESFEAPLETGHNREPSMSDDENGGPQQPPLLSSQTAFAIASSPAKQGDGQKEAVLNRELPTNPTKPPDGSQELDKGKGLSRLEDAPRNGSGLVTGKQVSLDAEVCSPQFKQSKPGLKEMYRSSSPTPAATIQVKETPYRGDGRPFLPWERVVYMNDDSDQEGIPGTEGPFSTVQVPDSSQDQLLRENQEYRANLEVQVPASSDGVQMQKRQTPATLSKLEERIPSSSDEIRCLKKVDILKTLEKPGKALNDSPISTQSTKHIAPPFSPTANTDKGPKISLPISVPRVLPPELTNPEPPASVRTKAASIIDISSDEEVPAPTPPRPVNLREYLRANRATRDGILVNKEQLKPEMYAGIRLRSLRIPGQEDKLEAGKQSEDEKRKKYFGTNQARPWNDPWKSVSELARLEKDRLEKEAKLGEDSPPKPLAKPRGTPAAEGWFRDPDTPVKVFLRKFRKLKQVENDAAGIGAEETHANK</sequence>
<keyword evidence="9" id="KW-1185">Reference proteome</keyword>
<reference evidence="8 9" key="1">
    <citation type="submission" date="2017-04" db="EMBL/GenBank/DDBJ databases">
        <title>Draft genome sequence of Tuber borchii Vittad., a whitish edible truffle.</title>
        <authorList>
            <consortium name="DOE Joint Genome Institute"/>
            <person name="Murat C."/>
            <person name="Kuo A."/>
            <person name="Barry K.W."/>
            <person name="Clum A."/>
            <person name="Dockter R.B."/>
            <person name="Fauchery L."/>
            <person name="Iotti M."/>
            <person name="Kohler A."/>
            <person name="Labutti K."/>
            <person name="Lindquist E.A."/>
            <person name="Lipzen A."/>
            <person name="Ohm R.A."/>
            <person name="Wang M."/>
            <person name="Grigoriev I.V."/>
            <person name="Zambonelli A."/>
            <person name="Martin F.M."/>
        </authorList>
    </citation>
    <scope>NUCLEOTIDE SEQUENCE [LARGE SCALE GENOMIC DNA]</scope>
    <source>
        <strain evidence="8 9">Tbo3840</strain>
    </source>
</reference>
<name>A0A2T6ZGU8_TUBBO</name>
<dbReference type="STRING" id="42251.A0A2T6ZGU8"/>
<evidence type="ECO:0000259" key="7">
    <source>
        <dbReference type="Pfam" id="PF10341"/>
    </source>
</evidence>
<comment type="caution">
    <text evidence="8">The sequence shown here is derived from an EMBL/GenBank/DDBJ whole genome shotgun (WGS) entry which is preliminary data.</text>
</comment>
<feature type="compositionally biased region" description="Basic and acidic residues" evidence="6">
    <location>
        <begin position="1112"/>
        <end position="1128"/>
    </location>
</feature>
<keyword evidence="5" id="KW-0539">Nucleus</keyword>
<dbReference type="OrthoDB" id="5397521at2759"/>
<feature type="region of interest" description="Disordered" evidence="6">
    <location>
        <begin position="903"/>
        <end position="925"/>
    </location>
</feature>
<organism evidence="8 9">
    <name type="scientific">Tuber borchii</name>
    <name type="common">White truffle</name>
    <dbReference type="NCBI Taxonomy" id="42251"/>
    <lineage>
        <taxon>Eukaryota</taxon>
        <taxon>Fungi</taxon>
        <taxon>Dikarya</taxon>
        <taxon>Ascomycota</taxon>
        <taxon>Pezizomycotina</taxon>
        <taxon>Pezizomycetes</taxon>
        <taxon>Pezizales</taxon>
        <taxon>Tuberaceae</taxon>
        <taxon>Tuber</taxon>
    </lineage>
</organism>
<dbReference type="GO" id="GO:0005697">
    <property type="term" value="C:telomerase holoenzyme complex"/>
    <property type="evidence" value="ECO:0007669"/>
    <property type="project" value="InterPro"/>
</dbReference>
<feature type="compositionally biased region" description="Acidic residues" evidence="6">
    <location>
        <begin position="584"/>
        <end position="596"/>
    </location>
</feature>
<feature type="compositionally biased region" description="Low complexity" evidence="6">
    <location>
        <begin position="217"/>
        <end position="227"/>
    </location>
</feature>
<keyword evidence="3" id="KW-0158">Chromosome</keyword>
<comment type="subcellular location">
    <subcellularLocation>
        <location evidence="2">Chromosome</location>
        <location evidence="2">Telomere</location>
    </subcellularLocation>
    <subcellularLocation>
        <location evidence="1">Nucleus</location>
    </subcellularLocation>
</comment>
<feature type="compositionally biased region" description="Polar residues" evidence="6">
    <location>
        <begin position="945"/>
        <end position="961"/>
    </location>
</feature>
<dbReference type="Pfam" id="PF10341">
    <property type="entry name" value="TPP1"/>
    <property type="match status" value="1"/>
</dbReference>
<feature type="region of interest" description="Disordered" evidence="6">
    <location>
        <begin position="943"/>
        <end position="969"/>
    </location>
</feature>
<dbReference type="AlphaFoldDB" id="A0A2T6ZGU8"/>
<evidence type="ECO:0000256" key="4">
    <source>
        <dbReference type="ARBA" id="ARBA00022895"/>
    </source>
</evidence>
<feature type="domain" description="Shelterin complex subunit TPP1/Est3" evidence="7">
    <location>
        <begin position="45"/>
        <end position="117"/>
    </location>
</feature>
<evidence type="ECO:0000313" key="8">
    <source>
        <dbReference type="EMBL" id="PUU74730.1"/>
    </source>
</evidence>
<evidence type="ECO:0000256" key="5">
    <source>
        <dbReference type="ARBA" id="ARBA00023242"/>
    </source>
</evidence>
<dbReference type="GO" id="GO:0007004">
    <property type="term" value="P:telomere maintenance via telomerase"/>
    <property type="evidence" value="ECO:0007669"/>
    <property type="project" value="InterPro"/>
</dbReference>
<feature type="compositionally biased region" description="Polar residues" evidence="6">
    <location>
        <begin position="915"/>
        <end position="925"/>
    </location>
</feature>
<feature type="compositionally biased region" description="Basic and acidic residues" evidence="6">
    <location>
        <begin position="818"/>
        <end position="832"/>
    </location>
</feature>
<evidence type="ECO:0000256" key="3">
    <source>
        <dbReference type="ARBA" id="ARBA00022454"/>
    </source>
</evidence>
<dbReference type="GO" id="GO:0042162">
    <property type="term" value="F:telomeric DNA binding"/>
    <property type="evidence" value="ECO:0007669"/>
    <property type="project" value="InterPro"/>
</dbReference>
<evidence type="ECO:0000256" key="2">
    <source>
        <dbReference type="ARBA" id="ARBA00004574"/>
    </source>
</evidence>
<evidence type="ECO:0000313" key="9">
    <source>
        <dbReference type="Proteomes" id="UP000244722"/>
    </source>
</evidence>
<feature type="compositionally biased region" description="Polar residues" evidence="6">
    <location>
        <begin position="463"/>
        <end position="472"/>
    </location>
</feature>
<keyword evidence="4" id="KW-0779">Telomere</keyword>
<feature type="compositionally biased region" description="Gly residues" evidence="6">
    <location>
        <begin position="732"/>
        <end position="746"/>
    </location>
</feature>
<dbReference type="EMBL" id="NESQ01000276">
    <property type="protein sequence ID" value="PUU74730.1"/>
    <property type="molecule type" value="Genomic_DNA"/>
</dbReference>
<feature type="region of interest" description="Disordered" evidence="6">
    <location>
        <begin position="1111"/>
        <end position="1146"/>
    </location>
</feature>
<feature type="region of interest" description="Disordered" evidence="6">
    <location>
        <begin position="200"/>
        <end position="259"/>
    </location>
</feature>
<feature type="compositionally biased region" description="Low complexity" evidence="6">
    <location>
        <begin position="275"/>
        <end position="291"/>
    </location>
</feature>
<evidence type="ECO:0000256" key="6">
    <source>
        <dbReference type="SAM" id="MobiDB-lite"/>
    </source>
</evidence>
<feature type="region of interest" description="Disordered" evidence="6">
    <location>
        <begin position="274"/>
        <end position="306"/>
    </location>
</feature>